<dbReference type="PANTHER" id="PTHR11240">
    <property type="entry name" value="RIBONUCLEASE T2"/>
    <property type="match status" value="1"/>
</dbReference>
<feature type="signal peptide" evidence="3">
    <location>
        <begin position="1"/>
        <end position="25"/>
    </location>
</feature>
<protein>
    <submittedName>
        <fullName evidence="4">Ribonuclease T</fullName>
    </submittedName>
</protein>
<dbReference type="InterPro" id="IPR036430">
    <property type="entry name" value="RNase_T2-like_sf"/>
</dbReference>
<organism evidence="4 5">
    <name type="scientific">Rhodovulum sulfidophilum</name>
    <name type="common">Rhodobacter sulfidophilus</name>
    <dbReference type="NCBI Taxonomy" id="35806"/>
    <lineage>
        <taxon>Bacteria</taxon>
        <taxon>Pseudomonadati</taxon>
        <taxon>Pseudomonadota</taxon>
        <taxon>Alphaproteobacteria</taxon>
        <taxon>Rhodobacterales</taxon>
        <taxon>Paracoccaceae</taxon>
        <taxon>Rhodovulum</taxon>
    </lineage>
</organism>
<keyword evidence="3" id="KW-0732">Signal</keyword>
<dbReference type="PANTHER" id="PTHR11240:SF22">
    <property type="entry name" value="RIBONUCLEASE T2"/>
    <property type="match status" value="1"/>
</dbReference>
<evidence type="ECO:0000313" key="5">
    <source>
        <dbReference type="Proteomes" id="UP000249185"/>
    </source>
</evidence>
<dbReference type="AlphaFoldDB" id="A0A2W5NB79"/>
<dbReference type="Proteomes" id="UP000249185">
    <property type="component" value="Unassembled WGS sequence"/>
</dbReference>
<comment type="caution">
    <text evidence="4">The sequence shown here is derived from an EMBL/GenBank/DDBJ whole genome shotgun (WGS) entry which is preliminary data.</text>
</comment>
<evidence type="ECO:0000256" key="2">
    <source>
        <dbReference type="RuleBase" id="RU004328"/>
    </source>
</evidence>
<accession>A0A2W5NB79</accession>
<gene>
    <name evidence="4" type="ORF">DI556_10030</name>
</gene>
<reference evidence="4 5" key="1">
    <citation type="submission" date="2017-08" db="EMBL/GenBank/DDBJ databases">
        <title>Infants hospitalized years apart are colonized by the same room-sourced microbial strains.</title>
        <authorList>
            <person name="Brooks B."/>
            <person name="Olm M.R."/>
            <person name="Firek B.A."/>
            <person name="Baker R."/>
            <person name="Thomas B.C."/>
            <person name="Morowitz M.J."/>
            <person name="Banfield J.F."/>
        </authorList>
    </citation>
    <scope>NUCLEOTIDE SEQUENCE [LARGE SCALE GENOMIC DNA]</scope>
    <source>
        <strain evidence="4">S2_005_002_R2_34</strain>
    </source>
</reference>
<dbReference type="PROSITE" id="PS00531">
    <property type="entry name" value="RNASE_T2_2"/>
    <property type="match status" value="1"/>
</dbReference>
<comment type="similarity">
    <text evidence="1 2">Belongs to the RNase T2 family.</text>
</comment>
<name>A0A2W5NB79_RHOSU</name>
<dbReference type="InterPro" id="IPR001568">
    <property type="entry name" value="RNase_T2-like"/>
</dbReference>
<evidence type="ECO:0000256" key="3">
    <source>
        <dbReference type="SAM" id="SignalP"/>
    </source>
</evidence>
<dbReference type="SUPFAM" id="SSF55895">
    <property type="entry name" value="Ribonuclease Rh-like"/>
    <property type="match status" value="1"/>
</dbReference>
<dbReference type="CDD" id="cd01062">
    <property type="entry name" value="RNase_T2_prok"/>
    <property type="match status" value="1"/>
</dbReference>
<dbReference type="InterPro" id="IPR033130">
    <property type="entry name" value="RNase_T2_His_AS_2"/>
</dbReference>
<evidence type="ECO:0000313" key="4">
    <source>
        <dbReference type="EMBL" id="PZQ49798.1"/>
    </source>
</evidence>
<dbReference type="Pfam" id="PF00445">
    <property type="entry name" value="Ribonuclease_T2"/>
    <property type="match status" value="1"/>
</dbReference>
<dbReference type="Gene3D" id="3.90.730.10">
    <property type="entry name" value="Ribonuclease T2-like"/>
    <property type="match status" value="1"/>
</dbReference>
<feature type="chain" id="PRO_5016017688" evidence="3">
    <location>
        <begin position="26"/>
        <end position="216"/>
    </location>
</feature>
<dbReference type="InterPro" id="IPR018188">
    <property type="entry name" value="RNase_T2_His_AS_1"/>
</dbReference>
<dbReference type="InterPro" id="IPR039378">
    <property type="entry name" value="RNase_T2_prok"/>
</dbReference>
<dbReference type="GO" id="GO:0033897">
    <property type="term" value="F:ribonuclease T2 activity"/>
    <property type="evidence" value="ECO:0007669"/>
    <property type="project" value="InterPro"/>
</dbReference>
<sequence>MIKRHSTAALLALTASMPLAPAVRAEPAAGDFDYYVLALTWSPTWCEAEVAAGDAPEQCAPHKDLGFSLHGLWPQYDEGGWPEYCDTVERDPPRAQSANMADIMGSGGLAWYQWKKHGRCSGLSASEYFALSRLAYASVKRPDQITGTMTAAGIEEAFLSANPALRPDDVIVACSGGKLREVRVCLTRDLDPRACAADVLEDACRSNRGLSIPPIP</sequence>
<dbReference type="EMBL" id="QFPW01000006">
    <property type="protein sequence ID" value="PZQ49798.1"/>
    <property type="molecule type" value="Genomic_DNA"/>
</dbReference>
<dbReference type="PROSITE" id="PS00530">
    <property type="entry name" value="RNASE_T2_1"/>
    <property type="match status" value="1"/>
</dbReference>
<dbReference type="GO" id="GO:0003723">
    <property type="term" value="F:RNA binding"/>
    <property type="evidence" value="ECO:0007669"/>
    <property type="project" value="InterPro"/>
</dbReference>
<evidence type="ECO:0000256" key="1">
    <source>
        <dbReference type="ARBA" id="ARBA00007469"/>
    </source>
</evidence>
<dbReference type="GO" id="GO:0006401">
    <property type="term" value="P:RNA catabolic process"/>
    <property type="evidence" value="ECO:0007669"/>
    <property type="project" value="TreeGrafter"/>
</dbReference>
<proteinExistence type="inferred from homology"/>